<dbReference type="GO" id="GO:0000978">
    <property type="term" value="F:RNA polymerase II cis-regulatory region sequence-specific DNA binding"/>
    <property type="evidence" value="ECO:0007669"/>
    <property type="project" value="TreeGrafter"/>
</dbReference>
<feature type="region of interest" description="Disordered" evidence="2">
    <location>
        <begin position="705"/>
        <end position="748"/>
    </location>
</feature>
<dbReference type="PRINTS" id="PR00057">
    <property type="entry name" value="NFKBTNSCPFCT"/>
</dbReference>
<dbReference type="FunFam" id="2.60.40.10:FF:000046">
    <property type="entry name" value="Nuclear factor NF-kappa-B p105 subunit"/>
    <property type="match status" value="1"/>
</dbReference>
<dbReference type="Gene3D" id="3.60.10.10">
    <property type="entry name" value="Endonuclease/exonuclease/phosphatase"/>
    <property type="match status" value="2"/>
</dbReference>
<dbReference type="Gene3D" id="2.60.40.10">
    <property type="entry name" value="Immunoglobulins"/>
    <property type="match status" value="1"/>
</dbReference>
<feature type="coiled-coil region" evidence="1">
    <location>
        <begin position="189"/>
        <end position="234"/>
    </location>
</feature>
<dbReference type="InterPro" id="IPR002909">
    <property type="entry name" value="IPT_dom"/>
</dbReference>
<dbReference type="InterPro" id="IPR033926">
    <property type="entry name" value="IPT_NFkappaB"/>
</dbReference>
<dbReference type="InterPro" id="IPR014756">
    <property type="entry name" value="Ig_E-set"/>
</dbReference>
<dbReference type="InterPro" id="IPR012337">
    <property type="entry name" value="RNaseH-like_sf"/>
</dbReference>
<dbReference type="SUPFAM" id="SSF49417">
    <property type="entry name" value="p53-like transcription factors"/>
    <property type="match status" value="1"/>
</dbReference>
<reference evidence="4" key="1">
    <citation type="journal article" date="2020" name="Cell">
        <title>Large-Scale Comparative Analyses of Tick Genomes Elucidate Their Genetic Diversity and Vector Capacities.</title>
        <authorList>
            <consortium name="Tick Genome and Microbiome Consortium (TIGMIC)"/>
            <person name="Jia N."/>
            <person name="Wang J."/>
            <person name="Shi W."/>
            <person name="Du L."/>
            <person name="Sun Y."/>
            <person name="Zhan W."/>
            <person name="Jiang J.F."/>
            <person name="Wang Q."/>
            <person name="Zhang B."/>
            <person name="Ji P."/>
            <person name="Bell-Sakyi L."/>
            <person name="Cui X.M."/>
            <person name="Yuan T.T."/>
            <person name="Jiang B.G."/>
            <person name="Yang W.F."/>
            <person name="Lam T.T."/>
            <person name="Chang Q.C."/>
            <person name="Ding S.J."/>
            <person name="Wang X.J."/>
            <person name="Zhu J.G."/>
            <person name="Ruan X.D."/>
            <person name="Zhao L."/>
            <person name="Wei J.T."/>
            <person name="Ye R.Z."/>
            <person name="Que T.C."/>
            <person name="Du C.H."/>
            <person name="Zhou Y.H."/>
            <person name="Cheng J.X."/>
            <person name="Dai P.F."/>
            <person name="Guo W.B."/>
            <person name="Han X.H."/>
            <person name="Huang E.J."/>
            <person name="Li L.F."/>
            <person name="Wei W."/>
            <person name="Gao Y.C."/>
            <person name="Liu J.Z."/>
            <person name="Shao H.Z."/>
            <person name="Wang X."/>
            <person name="Wang C.C."/>
            <person name="Yang T.C."/>
            <person name="Huo Q.B."/>
            <person name="Li W."/>
            <person name="Chen H.Y."/>
            <person name="Chen S.E."/>
            <person name="Zhou L.G."/>
            <person name="Ni X.B."/>
            <person name="Tian J.H."/>
            <person name="Sheng Y."/>
            <person name="Liu T."/>
            <person name="Pan Y.S."/>
            <person name="Xia L.Y."/>
            <person name="Li J."/>
            <person name="Zhao F."/>
            <person name="Cao W.C."/>
        </authorList>
    </citation>
    <scope>NUCLEOTIDE SEQUENCE</scope>
    <source>
        <strain evidence="4">Rsan-2018</strain>
    </source>
</reference>
<dbReference type="Gene3D" id="3.30.420.10">
    <property type="entry name" value="Ribonuclease H-like superfamily/Ribonuclease H"/>
    <property type="match status" value="1"/>
</dbReference>
<dbReference type="InterPro" id="IPR036397">
    <property type="entry name" value="RNaseH_sf"/>
</dbReference>
<feature type="compositionally biased region" description="Polar residues" evidence="2">
    <location>
        <begin position="888"/>
        <end position="897"/>
    </location>
</feature>
<dbReference type="GO" id="GO:0048935">
    <property type="term" value="P:peripheral nervous system neuron development"/>
    <property type="evidence" value="ECO:0007669"/>
    <property type="project" value="UniProtKB-ARBA"/>
</dbReference>
<dbReference type="SUPFAM" id="SSF56219">
    <property type="entry name" value="DNase I-like"/>
    <property type="match status" value="2"/>
</dbReference>
<dbReference type="GO" id="GO:0045087">
    <property type="term" value="P:innate immune response"/>
    <property type="evidence" value="ECO:0007669"/>
    <property type="project" value="UniProtKB-ARBA"/>
</dbReference>
<feature type="region of interest" description="Disordered" evidence="2">
    <location>
        <begin position="129"/>
        <end position="150"/>
    </location>
</feature>
<evidence type="ECO:0000259" key="3">
    <source>
        <dbReference type="PROSITE" id="PS50254"/>
    </source>
</evidence>
<dbReference type="GO" id="GO:0005737">
    <property type="term" value="C:cytoplasm"/>
    <property type="evidence" value="ECO:0007669"/>
    <property type="project" value="InterPro"/>
</dbReference>
<dbReference type="GO" id="GO:0003824">
    <property type="term" value="F:catalytic activity"/>
    <property type="evidence" value="ECO:0007669"/>
    <property type="project" value="InterPro"/>
</dbReference>
<dbReference type="PROSITE" id="PS50254">
    <property type="entry name" value="REL_2"/>
    <property type="match status" value="1"/>
</dbReference>
<dbReference type="InterPro" id="IPR011539">
    <property type="entry name" value="RHD_DNA_bind_dom"/>
</dbReference>
<feature type="compositionally biased region" description="Basic and acidic residues" evidence="2">
    <location>
        <begin position="711"/>
        <end position="725"/>
    </location>
</feature>
<keyword evidence="5" id="KW-1185">Reference proteome</keyword>
<dbReference type="InterPro" id="IPR008967">
    <property type="entry name" value="p53-like_TF_DNA-bd_sf"/>
</dbReference>
<organism evidence="4 5">
    <name type="scientific">Rhipicephalus sanguineus</name>
    <name type="common">Brown dog tick</name>
    <name type="synonym">Ixodes sanguineus</name>
    <dbReference type="NCBI Taxonomy" id="34632"/>
    <lineage>
        <taxon>Eukaryota</taxon>
        <taxon>Metazoa</taxon>
        <taxon>Ecdysozoa</taxon>
        <taxon>Arthropoda</taxon>
        <taxon>Chelicerata</taxon>
        <taxon>Arachnida</taxon>
        <taxon>Acari</taxon>
        <taxon>Parasitiformes</taxon>
        <taxon>Ixodida</taxon>
        <taxon>Ixodoidea</taxon>
        <taxon>Ixodidae</taxon>
        <taxon>Rhipicephalinae</taxon>
        <taxon>Rhipicephalus</taxon>
        <taxon>Rhipicephalus</taxon>
    </lineage>
</organism>
<dbReference type="GO" id="GO:0007249">
    <property type="term" value="P:canonical NF-kappaB signal transduction"/>
    <property type="evidence" value="ECO:0007669"/>
    <property type="project" value="UniProtKB-ARBA"/>
</dbReference>
<dbReference type="GO" id="GO:0035206">
    <property type="term" value="P:regulation of hemocyte proliferation"/>
    <property type="evidence" value="ECO:0007669"/>
    <property type="project" value="UniProtKB-ARBA"/>
</dbReference>
<dbReference type="Gene3D" id="2.60.40.340">
    <property type="entry name" value="Rel homology domain (RHD), DNA-binding domain"/>
    <property type="match status" value="1"/>
</dbReference>
<dbReference type="InterPro" id="IPR013783">
    <property type="entry name" value="Ig-like_fold"/>
</dbReference>
<dbReference type="SMART" id="SM00429">
    <property type="entry name" value="IPT"/>
    <property type="match status" value="1"/>
</dbReference>
<sequence length="1483" mass="166391">MLDHELLPNGAIEIVTGKRKCRESTFIINVYSNPKHFQQKFRTLVHKAQQLAGSNVTLLCGDFNAQHTAWGYPYTTAKGHSLYDETMDAGYQLLNDPNAPTRNGTSTQRDTNPDLAFISTASALRGVTWRNTGETTSRPPTPTENNTNSAMEVQAPVTTEANSAEPETIDVARTSEPAPKKRALEHARERRVNARLDSLEERQDRLEQTMKANYETLSQAIKATNDRLDATNARLDTTNHTTGLHPTAIMDGTTATGTAIQRNRARTQQHHLLIWQWNPNGIQGRKASLQQYIQQRTKRPDVIILQETHSETPPTLPGYRSFAKPPSARTVGKGAGQGVCTLVKKNLTSVDHELLPNGAIEHTTVEIVTGKRKCRESTFIINVYSNPKHFQQKFRTLVHKAQQLAGSNVTLLCGDFNAQHTAWGYPYTTAKGHSLYDETMDAGYQLLNDPNAPTRNGTSTQRDTNPDLAFISTASALRGVTWRNTGETLGSDHCILEITIPIAESTQRAQQQQIVDWHEYRKKLEDNVTETIEDIEAWTNMLNATTKDATQTVEAELEATMLDSRLAHLMEARNSLRRRWKRQRHNRKLRKRIAQLNRDIEHHSAVLCRQQWHAVCQEADGQLHKGKTWRLLRHLLNDQTTKGAQHYMLNKTIHKAVKEMGEAEVQRRLDAKYLPHINVVTQDGTPIPHVQTLRVLGLHLQDLNRNNVTDGKNDTTTHRNQRASDDPGGSKAAIPGRTPKTEVHQERRMARATALTKGHANDPSAYYVDVAKYPHRPNTYAAAVIAADTGVLTTSGSIRCKSPTQAEEFAIALALAIPDCRTVLSDSKPAIVNFATNNVHGTTARVCSTIARPETNVTVKWFPAHAGELDAGPNRNEEADTEAHALTSRGSPSTHSSESQRPDVEDEEYLITTYGDVLQWYRTSRRLYPPPHRDLQRSEAATLRQLQVQAIWTPVWAKHVCPEVYTTDICQHCKKARATQRHLLWDCAPPPGNQEEAMPTAISSKIISREPGKQRDVVQHVLSILERQRPKAAPPRDDPYSTPLGNVAYPVSGEEVAAASSSSSAEQEQLRSFQDLLLRTFQPNQPQHQDLGMPICASYEEQNLHMAGGARLVIVEQPMKETRYRYKSESGSHGPLIGESSTQQRKTFPTVKLENYNVQLPHRIKASLVTAEDTARPHVHRITMRGRDDEDCCYVTVRENGTAMFPSMSIVFQQKKTVADILYRRKIERLQPSQEEARQLQTEAKKEAAELNLNLVRICFTAECCEDGVWKPLCVAYSNPVANSKAGKLRITKANRKSGSCKGGDEVWILCEKINKKDIQIKFFEENEETKERTWEAPATFQESDVHYQVAIVFKTPPYRDTNLQHQVAVKFQLIRKSDNDCSEPFEFIYMPCGPSEDELLAHKRRKLSHHSPEEASHYSGVMGPPSSSTPTFPSEAPFGMATSYPGDPTAQGRKQYSSSMTIPYSSQHIDCAQTMLSLIEES</sequence>
<dbReference type="SUPFAM" id="SSF81296">
    <property type="entry name" value="E set domains"/>
    <property type="match status" value="1"/>
</dbReference>
<dbReference type="InterPro" id="IPR037059">
    <property type="entry name" value="RHD_DNA_bind_dom_sf"/>
</dbReference>
<dbReference type="Pfam" id="PF00554">
    <property type="entry name" value="RHD_DNA_bind"/>
    <property type="match status" value="1"/>
</dbReference>
<dbReference type="Proteomes" id="UP000821837">
    <property type="component" value="Chromosome 1"/>
</dbReference>
<evidence type="ECO:0000256" key="2">
    <source>
        <dbReference type="SAM" id="MobiDB-lite"/>
    </source>
</evidence>
<feature type="region of interest" description="Disordered" evidence="2">
    <location>
        <begin position="868"/>
        <end position="906"/>
    </location>
</feature>
<dbReference type="InterPro" id="IPR036691">
    <property type="entry name" value="Endo/exonu/phosph_ase_sf"/>
</dbReference>
<accession>A0A9D4YQW8</accession>
<dbReference type="VEuPathDB" id="VectorBase:RSAN_026691"/>
<feature type="domain" description="RHD" evidence="3">
    <location>
        <begin position="1107"/>
        <end position="1288"/>
    </location>
</feature>
<evidence type="ECO:0000313" key="5">
    <source>
        <dbReference type="Proteomes" id="UP000821837"/>
    </source>
</evidence>
<name>A0A9D4YQW8_RHISA</name>
<protein>
    <recommendedName>
        <fullName evidence="3">RHD domain-containing protein</fullName>
    </recommendedName>
</protein>
<comment type="caution">
    <text evidence="4">The sequence shown here is derived from an EMBL/GenBank/DDBJ whole genome shotgun (WGS) entry which is preliminary data.</text>
</comment>
<dbReference type="CDD" id="cd01177">
    <property type="entry name" value="IPT_NFkappaB"/>
    <property type="match status" value="1"/>
</dbReference>
<dbReference type="GO" id="GO:0002225">
    <property type="term" value="P:positive regulation of antimicrobial peptide production"/>
    <property type="evidence" value="ECO:0007669"/>
    <property type="project" value="UniProtKB-ARBA"/>
</dbReference>
<dbReference type="GO" id="GO:0000981">
    <property type="term" value="F:DNA-binding transcription factor activity, RNA polymerase II-specific"/>
    <property type="evidence" value="ECO:0007669"/>
    <property type="project" value="TreeGrafter"/>
</dbReference>
<dbReference type="InterPro" id="IPR005135">
    <property type="entry name" value="Endo/exonuclease/phosphatase"/>
</dbReference>
<reference evidence="4" key="2">
    <citation type="submission" date="2021-09" db="EMBL/GenBank/DDBJ databases">
        <authorList>
            <person name="Jia N."/>
            <person name="Wang J."/>
            <person name="Shi W."/>
            <person name="Du L."/>
            <person name="Sun Y."/>
            <person name="Zhan W."/>
            <person name="Jiang J."/>
            <person name="Wang Q."/>
            <person name="Zhang B."/>
            <person name="Ji P."/>
            <person name="Sakyi L.B."/>
            <person name="Cui X."/>
            <person name="Yuan T."/>
            <person name="Jiang B."/>
            <person name="Yang W."/>
            <person name="Lam T.T.-Y."/>
            <person name="Chang Q."/>
            <person name="Ding S."/>
            <person name="Wang X."/>
            <person name="Zhu J."/>
            <person name="Ruan X."/>
            <person name="Zhao L."/>
            <person name="Wei J."/>
            <person name="Que T."/>
            <person name="Du C."/>
            <person name="Cheng J."/>
            <person name="Dai P."/>
            <person name="Han X."/>
            <person name="Huang E."/>
            <person name="Gao Y."/>
            <person name="Liu J."/>
            <person name="Shao H."/>
            <person name="Ye R."/>
            <person name="Li L."/>
            <person name="Wei W."/>
            <person name="Wang X."/>
            <person name="Wang C."/>
            <person name="Huo Q."/>
            <person name="Li W."/>
            <person name="Guo W."/>
            <person name="Chen H."/>
            <person name="Chen S."/>
            <person name="Zhou L."/>
            <person name="Zhou L."/>
            <person name="Ni X."/>
            <person name="Tian J."/>
            <person name="Zhou Y."/>
            <person name="Sheng Y."/>
            <person name="Liu T."/>
            <person name="Pan Y."/>
            <person name="Xia L."/>
            <person name="Li J."/>
            <person name="Zhao F."/>
            <person name="Cao W."/>
        </authorList>
    </citation>
    <scope>NUCLEOTIDE SEQUENCE</scope>
    <source>
        <strain evidence="4">Rsan-2018</strain>
        <tissue evidence="4">Larvae</tissue>
    </source>
</reference>
<dbReference type="InterPro" id="IPR000451">
    <property type="entry name" value="NFkB/Dor"/>
</dbReference>
<feature type="region of interest" description="Disordered" evidence="2">
    <location>
        <begin position="1406"/>
        <end position="1457"/>
    </location>
</feature>
<feature type="compositionally biased region" description="Basic and acidic residues" evidence="2">
    <location>
        <begin position="739"/>
        <end position="748"/>
    </location>
</feature>
<dbReference type="EMBL" id="JABSTV010001245">
    <property type="protein sequence ID" value="KAH7984464.1"/>
    <property type="molecule type" value="Genomic_DNA"/>
</dbReference>
<dbReference type="PANTHER" id="PTHR24169">
    <property type="entry name" value="NUCLEAR FACTOR NF-KAPPA-B PROTEIN"/>
    <property type="match status" value="1"/>
</dbReference>
<dbReference type="Pfam" id="PF16179">
    <property type="entry name" value="RHD_dimer"/>
    <property type="match status" value="1"/>
</dbReference>
<dbReference type="GO" id="GO:0005654">
    <property type="term" value="C:nucleoplasm"/>
    <property type="evidence" value="ECO:0007669"/>
    <property type="project" value="UniProtKB-ARBA"/>
</dbReference>
<dbReference type="VEuPathDB" id="VectorBase:RSAN_055826"/>
<dbReference type="Pfam" id="PF14529">
    <property type="entry name" value="Exo_endo_phos_2"/>
    <property type="match status" value="2"/>
</dbReference>
<evidence type="ECO:0000313" key="4">
    <source>
        <dbReference type="EMBL" id="KAH7984464.1"/>
    </source>
</evidence>
<feature type="compositionally biased region" description="Low complexity" evidence="2">
    <location>
        <begin position="1425"/>
        <end position="1435"/>
    </location>
</feature>
<evidence type="ECO:0000256" key="1">
    <source>
        <dbReference type="SAM" id="Coils"/>
    </source>
</evidence>
<gene>
    <name evidence="4" type="ORF">HPB52_021144</name>
</gene>
<dbReference type="InterPro" id="IPR032397">
    <property type="entry name" value="RHD_dimer"/>
</dbReference>
<keyword evidence="1" id="KW-0175">Coiled coil</keyword>
<dbReference type="PANTHER" id="PTHR24169:SF28">
    <property type="entry name" value="NUCLEAR FACTOR NF-KAPPA-B P110 SUBUNIT"/>
    <property type="match status" value="1"/>
</dbReference>
<proteinExistence type="predicted"/>
<dbReference type="SUPFAM" id="SSF53098">
    <property type="entry name" value="Ribonuclease H-like"/>
    <property type="match status" value="1"/>
</dbReference>
<dbReference type="GO" id="GO:0008063">
    <property type="term" value="P:Toll signaling pathway"/>
    <property type="evidence" value="ECO:0007669"/>
    <property type="project" value="UniProtKB-ARBA"/>
</dbReference>